<feature type="transmembrane region" description="Helical" evidence="1">
    <location>
        <begin position="77"/>
        <end position="98"/>
    </location>
</feature>
<dbReference type="RefSeq" id="XP_043036990.1">
    <property type="nucleotide sequence ID" value="XM_043177535.1"/>
</dbReference>
<reference evidence="2" key="1">
    <citation type="submission" date="2020-11" db="EMBL/GenBank/DDBJ databases">
        <title>Adaptations for nitrogen fixation in a non-lichenized fungal sporocarp promotes dispersal by wood-feeding termites.</title>
        <authorList>
            <consortium name="DOE Joint Genome Institute"/>
            <person name="Koch R.A."/>
            <person name="Yoon G."/>
            <person name="Arayal U."/>
            <person name="Lail K."/>
            <person name="Amirebrahimi M."/>
            <person name="Labutti K."/>
            <person name="Lipzen A."/>
            <person name="Riley R."/>
            <person name="Barry K."/>
            <person name="Henrissat B."/>
            <person name="Grigoriev I.V."/>
            <person name="Herr J.R."/>
            <person name="Aime M.C."/>
        </authorList>
    </citation>
    <scope>NUCLEOTIDE SEQUENCE</scope>
    <source>
        <strain evidence="2">MCA 3950</strain>
    </source>
</reference>
<keyword evidence="3" id="KW-1185">Reference proteome</keyword>
<dbReference type="OrthoDB" id="9986677at2759"/>
<comment type="caution">
    <text evidence="2">The sequence shown here is derived from an EMBL/GenBank/DDBJ whole genome shotgun (WGS) entry which is preliminary data.</text>
</comment>
<protein>
    <submittedName>
        <fullName evidence="2">Uncharacterized protein</fullName>
    </submittedName>
</protein>
<dbReference type="EMBL" id="MU250545">
    <property type="protein sequence ID" value="KAG7443490.1"/>
    <property type="molecule type" value="Genomic_DNA"/>
</dbReference>
<feature type="transmembrane region" description="Helical" evidence="1">
    <location>
        <begin position="36"/>
        <end position="57"/>
    </location>
</feature>
<proteinExistence type="predicted"/>
<sequence length="215" mass="24167">MTCAFEDGKERPILTDMDVATIISLEDDPTLPASTFRMRFVGIGLSCFGTVLGQIFVRPSLRFDKTNLTQLDIKKHVATTIFSTTAAEFALAISILFAEDDLYYSIQVRGINSAKNCRRLLDSHPNAAVENFTLIDSQVIRYGPGGIMRSFFVYPRASSFPTCFLPCSFSTPFTRQEDISPEKMRPVLLEYLRLGRISRVFIPDPDGDKRLLFGE</sequence>
<evidence type="ECO:0000256" key="1">
    <source>
        <dbReference type="SAM" id="Phobius"/>
    </source>
</evidence>
<name>A0A9P7VNB7_9AGAR</name>
<evidence type="ECO:0000313" key="2">
    <source>
        <dbReference type="EMBL" id="KAG7443490.1"/>
    </source>
</evidence>
<accession>A0A9P7VNB7</accession>
<keyword evidence="1" id="KW-0472">Membrane</keyword>
<dbReference type="Proteomes" id="UP000812287">
    <property type="component" value="Unassembled WGS sequence"/>
</dbReference>
<gene>
    <name evidence="2" type="ORF">BT62DRAFT_1009304</name>
</gene>
<dbReference type="GeneID" id="66099822"/>
<keyword evidence="1" id="KW-0812">Transmembrane</keyword>
<evidence type="ECO:0000313" key="3">
    <source>
        <dbReference type="Proteomes" id="UP000812287"/>
    </source>
</evidence>
<dbReference type="AlphaFoldDB" id="A0A9P7VNB7"/>
<keyword evidence="1" id="KW-1133">Transmembrane helix</keyword>
<organism evidence="2 3">
    <name type="scientific">Guyanagaster necrorhizus</name>
    <dbReference type="NCBI Taxonomy" id="856835"/>
    <lineage>
        <taxon>Eukaryota</taxon>
        <taxon>Fungi</taxon>
        <taxon>Dikarya</taxon>
        <taxon>Basidiomycota</taxon>
        <taxon>Agaricomycotina</taxon>
        <taxon>Agaricomycetes</taxon>
        <taxon>Agaricomycetidae</taxon>
        <taxon>Agaricales</taxon>
        <taxon>Marasmiineae</taxon>
        <taxon>Physalacriaceae</taxon>
        <taxon>Guyanagaster</taxon>
    </lineage>
</organism>